<protein>
    <submittedName>
        <fullName evidence="1">Uncharacterized protein</fullName>
    </submittedName>
</protein>
<reference evidence="1" key="1">
    <citation type="submission" date="2021-06" db="EMBL/GenBank/DDBJ databases">
        <authorList>
            <person name="Hodson N. C."/>
            <person name="Mongue J. A."/>
            <person name="Jaron S. K."/>
        </authorList>
    </citation>
    <scope>NUCLEOTIDE SEQUENCE</scope>
</reference>
<evidence type="ECO:0000313" key="2">
    <source>
        <dbReference type="Proteomes" id="UP000708208"/>
    </source>
</evidence>
<comment type="caution">
    <text evidence="1">The sequence shown here is derived from an EMBL/GenBank/DDBJ whole genome shotgun (WGS) entry which is preliminary data.</text>
</comment>
<organism evidence="1 2">
    <name type="scientific">Allacma fusca</name>
    <dbReference type="NCBI Taxonomy" id="39272"/>
    <lineage>
        <taxon>Eukaryota</taxon>
        <taxon>Metazoa</taxon>
        <taxon>Ecdysozoa</taxon>
        <taxon>Arthropoda</taxon>
        <taxon>Hexapoda</taxon>
        <taxon>Collembola</taxon>
        <taxon>Symphypleona</taxon>
        <taxon>Sminthuridae</taxon>
        <taxon>Allacma</taxon>
    </lineage>
</organism>
<dbReference type="EMBL" id="CAJVCH010309967">
    <property type="protein sequence ID" value="CAG7786060.1"/>
    <property type="molecule type" value="Genomic_DNA"/>
</dbReference>
<proteinExistence type="predicted"/>
<dbReference type="Proteomes" id="UP000708208">
    <property type="component" value="Unassembled WGS sequence"/>
</dbReference>
<accession>A0A8J2KG71</accession>
<name>A0A8J2KG71_9HEXA</name>
<evidence type="ECO:0000313" key="1">
    <source>
        <dbReference type="EMBL" id="CAG7786060.1"/>
    </source>
</evidence>
<gene>
    <name evidence="1" type="ORF">AFUS01_LOCUS24644</name>
</gene>
<sequence>MEQLVTVSEPVELQNFCPIECSNCREQLFPVSGPSHPVLNPAVYDLMQGLEMVKVSTVLESVFKLNYFKDARIPEEVLWDDIPLCPPCANILNHVCSYQREFLRVQRLGSYLSEKIEKLDFLIRASFKTVSETDNEEHFECDFNDNLESMGTGPYSSIQIDLEGLLERLESPCHDEPRVVLTPLSEKEILSKIDQLDKIPILDNDILKSAGIDEDAFDHVDVVSMPDLSEDEGT</sequence>
<dbReference type="AlphaFoldDB" id="A0A8J2KG71"/>
<keyword evidence="2" id="KW-1185">Reference proteome</keyword>